<protein>
    <submittedName>
        <fullName evidence="1">Uncharacterized protein</fullName>
    </submittedName>
</protein>
<comment type="caution">
    <text evidence="1">The sequence shown here is derived from an EMBL/GenBank/DDBJ whole genome shotgun (WGS) entry which is preliminary data.</text>
</comment>
<gene>
    <name evidence="1" type="ORF">C8P70_10339</name>
</gene>
<reference evidence="1 2" key="1">
    <citation type="submission" date="2019-03" db="EMBL/GenBank/DDBJ databases">
        <title>Genomic Encyclopedia of Archaeal and Bacterial Type Strains, Phase II (KMG-II): from individual species to whole genera.</title>
        <authorList>
            <person name="Goeker M."/>
        </authorList>
    </citation>
    <scope>NUCLEOTIDE SEQUENCE [LARGE SCALE GENOMIC DNA]</scope>
    <source>
        <strain evidence="1 2">DSM 28213</strain>
    </source>
</reference>
<name>A0A4R7FC61_9FLAO</name>
<dbReference type="EMBL" id="SOAG01000003">
    <property type="protein sequence ID" value="TDS65019.1"/>
    <property type="molecule type" value="Genomic_DNA"/>
</dbReference>
<sequence>MLNRCFVFFKNFCFLLIQSKSQLFSLLSLFKSLAVYDLKSASSVLYFSLESLTSVYRYKKLGKTTTKLIESKKLTKEKHNSLFILGSGPSVNELSKEEWNYIRENDSWGFNQWFCNDFVPSGYIAQSLIEPKNDKLQSRSYRHNKMVSKMLLDKKEYYTDIDFFIRGDAVNRQKFYQTELGINIESVTNGQCSLLAELPVSSSNKIPPDILLNILYEKGFYKIKDEIQPIPKIGSTITELISFALMLGYKEIVLCGIDMNDGGHFYDNEDYFQRYPMLRELSRFNHTRTVGGGHEHMDTSTRPFTIKEYIMALKSLAKSKFNADIYVIRETSTLYPDLPKYKYHE</sequence>
<dbReference type="Gene3D" id="3.90.1480.10">
    <property type="entry name" value="Alpha-2,3-sialyltransferase"/>
    <property type="match status" value="1"/>
</dbReference>
<dbReference type="AlphaFoldDB" id="A0A4R7FC61"/>
<keyword evidence="2" id="KW-1185">Reference proteome</keyword>
<evidence type="ECO:0000313" key="2">
    <source>
        <dbReference type="Proteomes" id="UP000295215"/>
    </source>
</evidence>
<evidence type="ECO:0000313" key="1">
    <source>
        <dbReference type="EMBL" id="TDS65019.1"/>
    </source>
</evidence>
<organism evidence="1 2">
    <name type="scientific">Myroides indicus</name>
    <dbReference type="NCBI Taxonomy" id="1323422"/>
    <lineage>
        <taxon>Bacteria</taxon>
        <taxon>Pseudomonadati</taxon>
        <taxon>Bacteroidota</taxon>
        <taxon>Flavobacteriia</taxon>
        <taxon>Flavobacteriales</taxon>
        <taxon>Flavobacteriaceae</taxon>
        <taxon>Myroides</taxon>
    </lineage>
</organism>
<proteinExistence type="predicted"/>
<accession>A0A4R7FC61</accession>
<dbReference type="Proteomes" id="UP000295215">
    <property type="component" value="Unassembled WGS sequence"/>
</dbReference>